<organism evidence="2 3">
    <name type="scientific">Croceibacterium xixiisoli</name>
    <dbReference type="NCBI Taxonomy" id="1476466"/>
    <lineage>
        <taxon>Bacteria</taxon>
        <taxon>Pseudomonadati</taxon>
        <taxon>Pseudomonadota</taxon>
        <taxon>Alphaproteobacteria</taxon>
        <taxon>Sphingomonadales</taxon>
        <taxon>Erythrobacteraceae</taxon>
        <taxon>Croceibacterium</taxon>
    </lineage>
</organism>
<evidence type="ECO:0000313" key="3">
    <source>
        <dbReference type="Proteomes" id="UP000469430"/>
    </source>
</evidence>
<protein>
    <submittedName>
        <fullName evidence="2">Alpha/beta fold hydrolase</fullName>
    </submittedName>
</protein>
<reference evidence="2 3" key="1">
    <citation type="submission" date="2019-12" db="EMBL/GenBank/DDBJ databases">
        <title>Genomic-based taxomic classification of the family Erythrobacteraceae.</title>
        <authorList>
            <person name="Xu L."/>
        </authorList>
    </citation>
    <scope>NUCLEOTIDE SEQUENCE [LARGE SCALE GENOMIC DNA]</scope>
    <source>
        <strain evidence="2 3">S36</strain>
    </source>
</reference>
<dbReference type="InterPro" id="IPR051044">
    <property type="entry name" value="MAG_DAG_Lipase"/>
</dbReference>
<name>A0A6I4TSL0_9SPHN</name>
<dbReference type="InterPro" id="IPR022742">
    <property type="entry name" value="Hydrolase_4"/>
</dbReference>
<comment type="caution">
    <text evidence="2">The sequence shown here is derived from an EMBL/GenBank/DDBJ whole genome shotgun (WGS) entry which is preliminary data.</text>
</comment>
<dbReference type="SUPFAM" id="SSF53474">
    <property type="entry name" value="alpha/beta-Hydrolases"/>
    <property type="match status" value="1"/>
</dbReference>
<dbReference type="AlphaFoldDB" id="A0A6I4TSL0"/>
<accession>A0A6I4TSL0</accession>
<dbReference type="Gene3D" id="3.40.50.1820">
    <property type="entry name" value="alpha/beta hydrolase"/>
    <property type="match status" value="1"/>
</dbReference>
<dbReference type="InterPro" id="IPR029058">
    <property type="entry name" value="AB_hydrolase_fold"/>
</dbReference>
<keyword evidence="2" id="KW-0378">Hydrolase</keyword>
<dbReference type="GO" id="GO:0016787">
    <property type="term" value="F:hydrolase activity"/>
    <property type="evidence" value="ECO:0007669"/>
    <property type="project" value="UniProtKB-KW"/>
</dbReference>
<dbReference type="EMBL" id="WTYJ01000001">
    <property type="protein sequence ID" value="MXO98150.1"/>
    <property type="molecule type" value="Genomic_DNA"/>
</dbReference>
<dbReference type="Pfam" id="PF12146">
    <property type="entry name" value="Hydrolase_4"/>
    <property type="match status" value="1"/>
</dbReference>
<evidence type="ECO:0000259" key="1">
    <source>
        <dbReference type="Pfam" id="PF12146"/>
    </source>
</evidence>
<keyword evidence="3" id="KW-1185">Reference proteome</keyword>
<evidence type="ECO:0000313" key="2">
    <source>
        <dbReference type="EMBL" id="MXO98150.1"/>
    </source>
</evidence>
<dbReference type="PANTHER" id="PTHR11614">
    <property type="entry name" value="PHOSPHOLIPASE-RELATED"/>
    <property type="match status" value="1"/>
</dbReference>
<sequence length="327" mass="36403">MQKEWGADRVNRRFIPDDASEWVWAAPDGHRIRRIDWSPPLPGVGGADGPRGSLLFVGGLGEAYEKYLETFDHWRGQGWQVSSADWRGQAGSGRLGHDGPVVHAVSFDVWLEDFAALWRDWASRATGPRVLVGHSMGGHLSLRAVAERRLDPLPDAVVLSAPMIGIGPSFVPLAQLRMVAALMNATGDSRRAAWRWDVDRPAALAARQQLLTHDDARYQDELWWRRERPEISMGPASWGWVRAALASIAVLQRPGLLETVDRPMLIFGTSADRLVRWQAIRRAASRLPQAELIGFGPEARHEILRETDAVRGRALDAIDGFLDRICA</sequence>
<feature type="domain" description="Serine aminopeptidase S33" evidence="1">
    <location>
        <begin position="50"/>
        <end position="308"/>
    </location>
</feature>
<gene>
    <name evidence="2" type="ORF">GRI97_04010</name>
</gene>
<proteinExistence type="predicted"/>
<dbReference type="Proteomes" id="UP000469430">
    <property type="component" value="Unassembled WGS sequence"/>
</dbReference>
<dbReference type="OrthoDB" id="9788260at2"/>